<evidence type="ECO:0000313" key="9">
    <source>
        <dbReference type="Proteomes" id="UP000255509"/>
    </source>
</evidence>
<dbReference type="Proteomes" id="UP000255509">
    <property type="component" value="Unassembled WGS sequence"/>
</dbReference>
<evidence type="ECO:0000256" key="2">
    <source>
        <dbReference type="ARBA" id="ARBA00022448"/>
    </source>
</evidence>
<evidence type="ECO:0000313" key="8">
    <source>
        <dbReference type="EMBL" id="SUH14519.1"/>
    </source>
</evidence>
<evidence type="ECO:0000256" key="1">
    <source>
        <dbReference type="ARBA" id="ARBA00004651"/>
    </source>
</evidence>
<feature type="transmembrane region" description="Helical" evidence="7">
    <location>
        <begin position="199"/>
        <end position="220"/>
    </location>
</feature>
<evidence type="ECO:0000256" key="3">
    <source>
        <dbReference type="ARBA" id="ARBA00022475"/>
    </source>
</evidence>
<protein>
    <submittedName>
        <fullName evidence="8">Putative amino acid transporter</fullName>
    </submittedName>
</protein>
<feature type="transmembrane region" description="Helical" evidence="7">
    <location>
        <begin position="82"/>
        <end position="102"/>
    </location>
</feature>
<dbReference type="EMBL" id="UGXS01000004">
    <property type="protein sequence ID" value="SUH14519.1"/>
    <property type="molecule type" value="Genomic_DNA"/>
</dbReference>
<dbReference type="Pfam" id="PF13520">
    <property type="entry name" value="AA_permease_2"/>
    <property type="match status" value="1"/>
</dbReference>
<keyword evidence="5 7" id="KW-1133">Transmembrane helix</keyword>
<dbReference type="Gene3D" id="1.20.1740.10">
    <property type="entry name" value="Amino acid/polyamine transporter I"/>
    <property type="match status" value="1"/>
</dbReference>
<feature type="transmembrane region" description="Helical" evidence="7">
    <location>
        <begin position="40"/>
        <end position="61"/>
    </location>
</feature>
<feature type="transmembrane region" description="Helical" evidence="7">
    <location>
        <begin position="152"/>
        <end position="173"/>
    </location>
</feature>
<proteinExistence type="predicted"/>
<name>A0A379W6U8_SALET</name>
<keyword evidence="4 7" id="KW-0812">Transmembrane</keyword>
<evidence type="ECO:0000256" key="6">
    <source>
        <dbReference type="ARBA" id="ARBA00023136"/>
    </source>
</evidence>
<gene>
    <name evidence="8" type="primary">gadC_1</name>
    <name evidence="8" type="ORF">NCTC8258_02209</name>
</gene>
<keyword evidence="2" id="KW-0813">Transport</keyword>
<dbReference type="InterPro" id="IPR002293">
    <property type="entry name" value="AA/rel_permease1"/>
</dbReference>
<accession>A0A379W6U8</accession>
<reference evidence="8 9" key="1">
    <citation type="submission" date="2018-06" db="EMBL/GenBank/DDBJ databases">
        <authorList>
            <consortium name="Pathogen Informatics"/>
            <person name="Doyle S."/>
        </authorList>
    </citation>
    <scope>NUCLEOTIDE SEQUENCE [LARGE SCALE GENOMIC DNA]</scope>
    <source>
        <strain evidence="8 9">NCTC8258</strain>
    </source>
</reference>
<keyword evidence="3" id="KW-1003">Cell membrane</keyword>
<dbReference type="AlphaFoldDB" id="A0A379W6U8"/>
<evidence type="ECO:0000256" key="5">
    <source>
        <dbReference type="ARBA" id="ARBA00022989"/>
    </source>
</evidence>
<evidence type="ECO:0000256" key="4">
    <source>
        <dbReference type="ARBA" id="ARBA00022692"/>
    </source>
</evidence>
<comment type="subcellular location">
    <subcellularLocation>
        <location evidence="1">Cell membrane</location>
        <topology evidence="1">Multi-pass membrane protein</topology>
    </subcellularLocation>
</comment>
<organism evidence="8 9">
    <name type="scientific">Salmonella enterica I</name>
    <dbReference type="NCBI Taxonomy" id="59201"/>
    <lineage>
        <taxon>Bacteria</taxon>
        <taxon>Pseudomonadati</taxon>
        <taxon>Pseudomonadota</taxon>
        <taxon>Gammaproteobacteria</taxon>
        <taxon>Enterobacterales</taxon>
        <taxon>Enterobacteriaceae</taxon>
        <taxon>Salmonella</taxon>
    </lineage>
</organism>
<dbReference type="GO" id="GO:0005886">
    <property type="term" value="C:plasma membrane"/>
    <property type="evidence" value="ECO:0007669"/>
    <property type="project" value="UniProtKB-SubCell"/>
</dbReference>
<keyword evidence="6 7" id="KW-0472">Membrane</keyword>
<evidence type="ECO:0000256" key="7">
    <source>
        <dbReference type="SAM" id="Phobius"/>
    </source>
</evidence>
<dbReference type="InterPro" id="IPR050367">
    <property type="entry name" value="APC_superfamily"/>
</dbReference>
<feature type="transmembrane region" description="Helical" evidence="7">
    <location>
        <begin position="7"/>
        <end position="28"/>
    </location>
</feature>
<feature type="transmembrane region" description="Helical" evidence="7">
    <location>
        <begin position="122"/>
        <end position="140"/>
    </location>
</feature>
<sequence length="250" mass="27669">MSNTNSGLLGIKDIVFMNVIAILSLRQIPNVAPYGASAMLLWVIAAFCLFFPLAMVCGELSTGWPKDGGIFVWIKEAFGKRIAWIVVVCFLFSCVLFFPLMLQFGFTALGYMIGGGLAENKAFIGIGSAVIFWLLTLMNIRGMEWTKIINSISAWCGVFIPSAILILLAVVWLCTGHQMQTDYTTAKNWIPDLGHWDTIVFLSSMMFAFAGLEVAPMIAGRTRNPQRDFRERWPSLPPLSLGSIWSAPGR</sequence>
<dbReference type="PANTHER" id="PTHR42770">
    <property type="entry name" value="AMINO ACID TRANSPORTER-RELATED"/>
    <property type="match status" value="1"/>
</dbReference>
<dbReference type="PANTHER" id="PTHR42770:SF15">
    <property type="entry name" value="GLUTAMATE_GAMMA-AMINOBUTYRATE ANTIPORTER-RELATED"/>
    <property type="match status" value="1"/>
</dbReference>
<dbReference type="GO" id="GO:0022857">
    <property type="term" value="F:transmembrane transporter activity"/>
    <property type="evidence" value="ECO:0007669"/>
    <property type="project" value="InterPro"/>
</dbReference>